<keyword evidence="2" id="KW-0732">Signal</keyword>
<dbReference type="InterPro" id="IPR036378">
    <property type="entry name" value="FAS1_dom_sf"/>
</dbReference>
<dbReference type="SUPFAM" id="SSF82153">
    <property type="entry name" value="FAS1 domain"/>
    <property type="match status" value="2"/>
</dbReference>
<dbReference type="PANTHER" id="PTHR10900:SF77">
    <property type="entry name" value="FI19380P1"/>
    <property type="match status" value="1"/>
</dbReference>
<dbReference type="InterPro" id="IPR050904">
    <property type="entry name" value="Adhesion/Biosynth-related"/>
</dbReference>
<reference evidence="4 5" key="1">
    <citation type="submission" date="2024-04" db="EMBL/GenBank/DDBJ databases">
        <title>Symmetric and asymmetric DNA N6-adenine methylation regulates different biological responses in Mucorales.</title>
        <authorList>
            <consortium name="Lawrence Berkeley National Laboratory"/>
            <person name="Lax C."/>
            <person name="Mondo S.J."/>
            <person name="Osorio-Concepcion M."/>
            <person name="Muszewska A."/>
            <person name="Corrochano-Luque M."/>
            <person name="Gutierrez G."/>
            <person name="Riley R."/>
            <person name="Lipzen A."/>
            <person name="Guo J."/>
            <person name="Hundley H."/>
            <person name="Amirebrahimi M."/>
            <person name="Ng V."/>
            <person name="Lorenzo-Gutierrez D."/>
            <person name="Binder U."/>
            <person name="Yang J."/>
            <person name="Song Y."/>
            <person name="Canovas D."/>
            <person name="Navarro E."/>
            <person name="Freitag M."/>
            <person name="Gabaldon T."/>
            <person name="Grigoriev I.V."/>
            <person name="Corrochano L.M."/>
            <person name="Nicolas F.E."/>
            <person name="Garre V."/>
        </authorList>
    </citation>
    <scope>NUCLEOTIDE SEQUENCE [LARGE SCALE GENOMIC DNA]</scope>
    <source>
        <strain evidence="4 5">L51</strain>
    </source>
</reference>
<evidence type="ECO:0000259" key="3">
    <source>
        <dbReference type="PROSITE" id="PS50213"/>
    </source>
</evidence>
<feature type="domain" description="FAS1" evidence="3">
    <location>
        <begin position="215"/>
        <end position="350"/>
    </location>
</feature>
<feature type="domain" description="FAS1" evidence="3">
    <location>
        <begin position="21"/>
        <end position="212"/>
    </location>
</feature>
<feature type="compositionally biased region" description="Pro residues" evidence="1">
    <location>
        <begin position="415"/>
        <end position="425"/>
    </location>
</feature>
<gene>
    <name evidence="4" type="ORF">J3Q64DRAFT_1685300</name>
</gene>
<feature type="region of interest" description="Disordered" evidence="1">
    <location>
        <begin position="356"/>
        <end position="425"/>
    </location>
</feature>
<evidence type="ECO:0000256" key="2">
    <source>
        <dbReference type="SAM" id="SignalP"/>
    </source>
</evidence>
<proteinExistence type="predicted"/>
<feature type="compositionally biased region" description="Low complexity" evidence="1">
    <location>
        <begin position="397"/>
        <end position="414"/>
    </location>
</feature>
<dbReference type="SMART" id="SM00554">
    <property type="entry name" value="FAS1"/>
    <property type="match status" value="2"/>
</dbReference>
<feature type="chain" id="PRO_5045674295" evidence="2">
    <location>
        <begin position="19"/>
        <end position="425"/>
    </location>
</feature>
<name>A0ABR3AK06_PHYBL</name>
<evidence type="ECO:0000313" key="5">
    <source>
        <dbReference type="Proteomes" id="UP001448207"/>
    </source>
</evidence>
<protein>
    <submittedName>
        <fullName evidence="4">Secreted cell-adhesion lipoprotein</fullName>
    </submittedName>
</protein>
<evidence type="ECO:0000256" key="1">
    <source>
        <dbReference type="SAM" id="MobiDB-lite"/>
    </source>
</evidence>
<feature type="compositionally biased region" description="Low complexity" evidence="1">
    <location>
        <begin position="356"/>
        <end position="376"/>
    </location>
</feature>
<evidence type="ECO:0000313" key="4">
    <source>
        <dbReference type="EMBL" id="KAL0075840.1"/>
    </source>
</evidence>
<dbReference type="InterPro" id="IPR000782">
    <property type="entry name" value="FAS1_domain"/>
</dbReference>
<dbReference type="PROSITE" id="PS50213">
    <property type="entry name" value="FAS1"/>
    <property type="match status" value="2"/>
</dbReference>
<dbReference type="Pfam" id="PF02469">
    <property type="entry name" value="Fasciclin"/>
    <property type="match status" value="2"/>
</dbReference>
<feature type="signal peptide" evidence="2">
    <location>
        <begin position="1"/>
        <end position="18"/>
    </location>
</feature>
<organism evidence="4 5">
    <name type="scientific">Phycomyces blakesleeanus</name>
    <dbReference type="NCBI Taxonomy" id="4837"/>
    <lineage>
        <taxon>Eukaryota</taxon>
        <taxon>Fungi</taxon>
        <taxon>Fungi incertae sedis</taxon>
        <taxon>Mucoromycota</taxon>
        <taxon>Mucoromycotina</taxon>
        <taxon>Mucoromycetes</taxon>
        <taxon>Mucorales</taxon>
        <taxon>Phycomycetaceae</taxon>
        <taxon>Phycomyces</taxon>
    </lineage>
</organism>
<keyword evidence="5" id="KW-1185">Reference proteome</keyword>
<keyword evidence="4" id="KW-0449">Lipoprotein</keyword>
<dbReference type="Gene3D" id="2.30.180.10">
    <property type="entry name" value="FAS1 domain"/>
    <property type="match status" value="2"/>
</dbReference>
<sequence>MLGKVVTAMALGATVVTAQLSNSSIFSILNTSQLSPSYKFAQYLQSSPDFQPVVDLLSQPGNLTVFIPSDEALDQAIQLANSTNSNSTTGHNTTSGAHNSTKTDQNFTLIELIKYHIVNNTFDLSEIPVQDNLTYVANSMVTNETVNKFENGLPLVIDSNTTIINNTLWNTTSSSSTTPIGYRVGNGEVTANVLLRDIIASNGRLNIIDKVLVPPVSPTNVIDNVTSTSDFKKLFLQYPQIAAQLNSTNNFTLFAPTDKALNGFDYKKYDNQTLMNLMQTHVLEGLYYTTNFTEATSGNGTAQVSAMNGAQFPVTVSNNGSVITLNNTAHIVKSNVLFNNGVMHLIDQVLQPQAQTNQTQATQPSQNAQSSQNVQPTQSNGNVQPSQTDVVPSNTADPNQPMQPSQSNQDDQPSQPNPETPLPQT</sequence>
<comment type="caution">
    <text evidence="4">The sequence shown here is derived from an EMBL/GenBank/DDBJ whole genome shotgun (WGS) entry which is preliminary data.</text>
</comment>
<dbReference type="PANTHER" id="PTHR10900">
    <property type="entry name" value="PERIOSTIN-RELATED"/>
    <property type="match status" value="1"/>
</dbReference>
<feature type="compositionally biased region" description="Polar residues" evidence="1">
    <location>
        <begin position="377"/>
        <end position="396"/>
    </location>
</feature>
<dbReference type="Proteomes" id="UP001448207">
    <property type="component" value="Unassembled WGS sequence"/>
</dbReference>
<dbReference type="EMBL" id="JBCLYO010000034">
    <property type="protein sequence ID" value="KAL0075840.1"/>
    <property type="molecule type" value="Genomic_DNA"/>
</dbReference>
<accession>A0ABR3AK06</accession>